<organism evidence="2 3">
    <name type="scientific">Daphnia pulex</name>
    <name type="common">Water flea</name>
    <dbReference type="NCBI Taxonomy" id="6669"/>
    <lineage>
        <taxon>Eukaryota</taxon>
        <taxon>Metazoa</taxon>
        <taxon>Ecdysozoa</taxon>
        <taxon>Arthropoda</taxon>
        <taxon>Crustacea</taxon>
        <taxon>Branchiopoda</taxon>
        <taxon>Diplostraca</taxon>
        <taxon>Cladocera</taxon>
        <taxon>Anomopoda</taxon>
        <taxon>Daphniidae</taxon>
        <taxon>Daphnia</taxon>
    </lineage>
</organism>
<name>E9HVN3_DAPPU</name>
<dbReference type="EMBL" id="GL732863">
    <property type="protein sequence ID" value="EFX64200.1"/>
    <property type="molecule type" value="Genomic_DNA"/>
</dbReference>
<dbReference type="HOGENOM" id="CLU_1940188_0_0_1"/>
<feature type="region of interest" description="Disordered" evidence="1">
    <location>
        <begin position="111"/>
        <end position="133"/>
    </location>
</feature>
<keyword evidence="3" id="KW-1185">Reference proteome</keyword>
<evidence type="ECO:0000313" key="3">
    <source>
        <dbReference type="Proteomes" id="UP000000305"/>
    </source>
</evidence>
<proteinExistence type="predicted"/>
<feature type="compositionally biased region" description="Polar residues" evidence="1">
    <location>
        <begin position="123"/>
        <end position="133"/>
    </location>
</feature>
<evidence type="ECO:0000313" key="2">
    <source>
        <dbReference type="EMBL" id="EFX64200.1"/>
    </source>
</evidence>
<gene>
    <name evidence="2" type="ORF">DAPPUDRAFT_266854</name>
</gene>
<reference evidence="2 3" key="1">
    <citation type="journal article" date="2011" name="Science">
        <title>The ecoresponsive genome of Daphnia pulex.</title>
        <authorList>
            <person name="Colbourne J.K."/>
            <person name="Pfrender M.E."/>
            <person name="Gilbert D."/>
            <person name="Thomas W.K."/>
            <person name="Tucker A."/>
            <person name="Oakley T.H."/>
            <person name="Tokishita S."/>
            <person name="Aerts A."/>
            <person name="Arnold G.J."/>
            <person name="Basu M.K."/>
            <person name="Bauer D.J."/>
            <person name="Caceres C.E."/>
            <person name="Carmel L."/>
            <person name="Casola C."/>
            <person name="Choi J.H."/>
            <person name="Detter J.C."/>
            <person name="Dong Q."/>
            <person name="Dusheyko S."/>
            <person name="Eads B.D."/>
            <person name="Frohlich T."/>
            <person name="Geiler-Samerotte K.A."/>
            <person name="Gerlach D."/>
            <person name="Hatcher P."/>
            <person name="Jogdeo S."/>
            <person name="Krijgsveld J."/>
            <person name="Kriventseva E.V."/>
            <person name="Kultz D."/>
            <person name="Laforsch C."/>
            <person name="Lindquist E."/>
            <person name="Lopez J."/>
            <person name="Manak J.R."/>
            <person name="Muller J."/>
            <person name="Pangilinan J."/>
            <person name="Patwardhan R.P."/>
            <person name="Pitluck S."/>
            <person name="Pritham E.J."/>
            <person name="Rechtsteiner A."/>
            <person name="Rho M."/>
            <person name="Rogozin I.B."/>
            <person name="Sakarya O."/>
            <person name="Salamov A."/>
            <person name="Schaack S."/>
            <person name="Shapiro H."/>
            <person name="Shiga Y."/>
            <person name="Skalitzky C."/>
            <person name="Smith Z."/>
            <person name="Souvorov A."/>
            <person name="Sung W."/>
            <person name="Tang Z."/>
            <person name="Tsuchiya D."/>
            <person name="Tu H."/>
            <person name="Vos H."/>
            <person name="Wang M."/>
            <person name="Wolf Y.I."/>
            <person name="Yamagata H."/>
            <person name="Yamada T."/>
            <person name="Ye Y."/>
            <person name="Shaw J.R."/>
            <person name="Andrews J."/>
            <person name="Crease T.J."/>
            <person name="Tang H."/>
            <person name="Lucas S.M."/>
            <person name="Robertson H.M."/>
            <person name="Bork P."/>
            <person name="Koonin E.V."/>
            <person name="Zdobnov E.M."/>
            <person name="Grigoriev I.V."/>
            <person name="Lynch M."/>
            <person name="Boore J.L."/>
        </authorList>
    </citation>
    <scope>NUCLEOTIDE SEQUENCE [LARGE SCALE GENOMIC DNA]</scope>
</reference>
<dbReference type="AlphaFoldDB" id="E9HVN3"/>
<dbReference type="KEGG" id="dpx:DAPPUDRAFT_266854"/>
<sequence>MCSRPTTTPEKTVKEEEDILLHNNNIVDAYRVTSGTAAKRKALLFEEAALLEDKSRIVQKSENFIGKQRRNDEGLAVHYNAVAVHTPPASTNVSGAASSPSLGIAQSVKSWSKNSIRRDFSHSRNSQRWSQTA</sequence>
<protein>
    <submittedName>
        <fullName evidence="2">Uncharacterized protein</fullName>
    </submittedName>
</protein>
<dbReference type="InParanoid" id="E9HVN3"/>
<dbReference type="Proteomes" id="UP000000305">
    <property type="component" value="Unassembled WGS sequence"/>
</dbReference>
<evidence type="ECO:0000256" key="1">
    <source>
        <dbReference type="SAM" id="MobiDB-lite"/>
    </source>
</evidence>
<accession>E9HVN3</accession>